<dbReference type="PANTHER" id="PTHR43747">
    <property type="entry name" value="FAD-BINDING PROTEIN"/>
    <property type="match status" value="1"/>
</dbReference>
<dbReference type="Pfam" id="PF01494">
    <property type="entry name" value="FAD_binding_3"/>
    <property type="match status" value="1"/>
</dbReference>
<proteinExistence type="inferred from homology"/>
<dbReference type="InterPro" id="IPR050816">
    <property type="entry name" value="Flavin-dep_Halogenase_NPB"/>
</dbReference>
<evidence type="ECO:0000313" key="4">
    <source>
        <dbReference type="EMBL" id="GAA2193780.1"/>
    </source>
</evidence>
<sequence>MTGRRTHPTNGTSNRPEGHSMSNNSADVVVIGGGPAGAVSAYVLAKEGHSVVLLEREENPRFHIGESLLPYMMGLFDRIGIREAVETKGYVPKFGGEFIDPTETKFFSGVFRADFGKQGEGRYDRAFQVERAKFDRMLVEEAGKAGAEIHFGAAVGELLMEGDRMVGVRYTKDGEEHEVRSTYVVDASGRSGRIANKFGLRKTLDKLRMVAVFRHYDGLDEKHNLGVEGDIQVGAHADGWVWAIPLSKDVISVGTVMPRDVFRASTPEKVFEEHLARVPRITTRLTGTRPIMDLKIETDYCYHTDTVTGPGWLMVGDAGCFGDPMFSGGVLVASATAVRAAENLSRALKNPQDADRLIAEYENFFKTGYDTYIRLIHAFYDGELVAVAADAGRTTDRDTLERYLIRLIGGDFWSEHNAVAQEMRRRTEWDTFAPFERVYGCPSYPHLDEQDRKERAESRIRRVTAGQ</sequence>
<comment type="similarity">
    <text evidence="1">Belongs to the flavin-dependent halogenase family. Bacterial tryptophan halogenase subfamily.</text>
</comment>
<dbReference type="Gene3D" id="3.50.50.60">
    <property type="entry name" value="FAD/NAD(P)-binding domain"/>
    <property type="match status" value="1"/>
</dbReference>
<accession>A0ABN3BEZ9</accession>
<name>A0ABN3BEZ9_9ACTN</name>
<dbReference type="Proteomes" id="UP001501391">
    <property type="component" value="Unassembled WGS sequence"/>
</dbReference>
<organism evidence="4 5">
    <name type="scientific">Streptomyces bangladeshensis</name>
    <dbReference type="NCBI Taxonomy" id="295352"/>
    <lineage>
        <taxon>Bacteria</taxon>
        <taxon>Bacillati</taxon>
        <taxon>Actinomycetota</taxon>
        <taxon>Actinomycetes</taxon>
        <taxon>Kitasatosporales</taxon>
        <taxon>Streptomycetaceae</taxon>
        <taxon>Streptomyces</taxon>
    </lineage>
</organism>
<dbReference type="InterPro" id="IPR002938">
    <property type="entry name" value="FAD-bd"/>
</dbReference>
<feature type="region of interest" description="Disordered" evidence="2">
    <location>
        <begin position="1"/>
        <end position="25"/>
    </location>
</feature>
<comment type="caution">
    <text evidence="4">The sequence shown here is derived from an EMBL/GenBank/DDBJ whole genome shotgun (WGS) entry which is preliminary data.</text>
</comment>
<dbReference type="PRINTS" id="PR00420">
    <property type="entry name" value="RNGMNOXGNASE"/>
</dbReference>
<dbReference type="EMBL" id="BAAAOQ010000004">
    <property type="protein sequence ID" value="GAA2193780.1"/>
    <property type="molecule type" value="Genomic_DNA"/>
</dbReference>
<gene>
    <name evidence="4" type="ORF">GCM10009787_17100</name>
</gene>
<keyword evidence="5" id="KW-1185">Reference proteome</keyword>
<reference evidence="4 5" key="1">
    <citation type="journal article" date="2019" name="Int. J. Syst. Evol. Microbiol.">
        <title>The Global Catalogue of Microorganisms (GCM) 10K type strain sequencing project: providing services to taxonomists for standard genome sequencing and annotation.</title>
        <authorList>
            <consortium name="The Broad Institute Genomics Platform"/>
            <consortium name="The Broad Institute Genome Sequencing Center for Infectious Disease"/>
            <person name="Wu L."/>
            <person name="Ma J."/>
        </authorList>
    </citation>
    <scope>NUCLEOTIDE SEQUENCE [LARGE SCALE GENOMIC DNA]</scope>
    <source>
        <strain evidence="4 5">JCM 14924</strain>
    </source>
</reference>
<evidence type="ECO:0000259" key="3">
    <source>
        <dbReference type="Pfam" id="PF01494"/>
    </source>
</evidence>
<evidence type="ECO:0000313" key="5">
    <source>
        <dbReference type="Proteomes" id="UP001501391"/>
    </source>
</evidence>
<dbReference type="SUPFAM" id="SSF51905">
    <property type="entry name" value="FAD/NAD(P)-binding domain"/>
    <property type="match status" value="1"/>
</dbReference>
<dbReference type="InterPro" id="IPR036188">
    <property type="entry name" value="FAD/NAD-bd_sf"/>
</dbReference>
<feature type="compositionally biased region" description="Polar residues" evidence="2">
    <location>
        <begin position="8"/>
        <end position="25"/>
    </location>
</feature>
<feature type="domain" description="FAD-binding" evidence="3">
    <location>
        <begin position="26"/>
        <end position="353"/>
    </location>
</feature>
<evidence type="ECO:0000256" key="2">
    <source>
        <dbReference type="SAM" id="MobiDB-lite"/>
    </source>
</evidence>
<dbReference type="PANTHER" id="PTHR43747:SF1">
    <property type="entry name" value="SLR1998 PROTEIN"/>
    <property type="match status" value="1"/>
</dbReference>
<protein>
    <submittedName>
        <fullName evidence="4">NAD(P)/FAD-dependent oxidoreductase</fullName>
    </submittedName>
</protein>
<evidence type="ECO:0000256" key="1">
    <source>
        <dbReference type="ARBA" id="ARBA00038396"/>
    </source>
</evidence>